<protein>
    <submittedName>
        <fullName evidence="3">HNH endonuclease</fullName>
    </submittedName>
</protein>
<dbReference type="GO" id="GO:0004519">
    <property type="term" value="F:endonuclease activity"/>
    <property type="evidence" value="ECO:0007669"/>
    <property type="project" value="UniProtKB-KW"/>
</dbReference>
<dbReference type="Gene3D" id="1.10.30.50">
    <property type="match status" value="1"/>
</dbReference>
<dbReference type="InterPro" id="IPR003615">
    <property type="entry name" value="HNH_nuc"/>
</dbReference>
<feature type="domain" description="DUF222" evidence="2">
    <location>
        <begin position="136"/>
        <end position="403"/>
    </location>
</feature>
<dbReference type="Pfam" id="PF02720">
    <property type="entry name" value="DUF222"/>
    <property type="match status" value="1"/>
</dbReference>
<reference evidence="3 4" key="2">
    <citation type="journal article" date="2010" name="Stand. Genomic Sci.">
        <title>Complete genome sequence of Nakamurella multipartita type strain (Y-104).</title>
        <authorList>
            <person name="Tice H."/>
            <person name="Mayilraj S."/>
            <person name="Sims D."/>
            <person name="Lapidus A."/>
            <person name="Nolan M."/>
            <person name="Lucas S."/>
            <person name="Glavina Del Rio T."/>
            <person name="Copeland A."/>
            <person name="Cheng J.F."/>
            <person name="Meincke L."/>
            <person name="Bruce D."/>
            <person name="Goodwin L."/>
            <person name="Pitluck S."/>
            <person name="Ivanova N."/>
            <person name="Mavromatis K."/>
            <person name="Ovchinnikova G."/>
            <person name="Pati A."/>
            <person name="Chen A."/>
            <person name="Palaniappan K."/>
            <person name="Land M."/>
            <person name="Hauser L."/>
            <person name="Chang Y.J."/>
            <person name="Jeffries C.D."/>
            <person name="Detter J.C."/>
            <person name="Brettin T."/>
            <person name="Rohde M."/>
            <person name="Goker M."/>
            <person name="Bristow J."/>
            <person name="Eisen J.A."/>
            <person name="Markowitz V."/>
            <person name="Hugenholtz P."/>
            <person name="Kyrpides N.C."/>
            <person name="Klenk H.P."/>
            <person name="Chen F."/>
        </authorList>
    </citation>
    <scope>NUCLEOTIDE SEQUENCE [LARGE SCALE GENOMIC DNA]</scope>
    <source>
        <strain evidence="4">ATCC 700099 / DSM 44233 / CIP 104796 / JCM 9543 / NBRC 105858 / Y-104</strain>
    </source>
</reference>
<dbReference type="KEGG" id="nml:Namu_4047"/>
<proteinExistence type="predicted"/>
<evidence type="ECO:0000256" key="1">
    <source>
        <dbReference type="SAM" id="MobiDB-lite"/>
    </source>
</evidence>
<gene>
    <name evidence="3" type="ordered locus">Namu_4047</name>
</gene>
<dbReference type="eggNOG" id="COG1403">
    <property type="taxonomic scope" value="Bacteria"/>
</dbReference>
<dbReference type="InterPro" id="IPR003870">
    <property type="entry name" value="DUF222"/>
</dbReference>
<dbReference type="HOGENOM" id="CLU_021786_4_2_11"/>
<dbReference type="OrthoDB" id="5140334at2"/>
<name>C8XHN6_NAKMY</name>
<keyword evidence="3" id="KW-0255">Endonuclease</keyword>
<accession>C8XHN6</accession>
<sequence length="516" mass="55989">MFVDDHWGGRPVRVWSGARPPARWGLPESLTHGVVLPFRASAARAAVRVRSWRETLATTGPGADLARVLETRPDGPVDRADGSTDCSAEATTTSVPLWANTLIDSLQARQSLMAHLQARQQADLAELSGCYPGLHEFLATEIALALGIAEGTATRQLAEAVDLTTRLPETFAALDEGRITPVKASTIRSHTQDLDLDQSALVEADVLPAAPRGTVPELRHAVQRAVIRHDPHGADDRHQAQRERRRVSVKAQPDGMGSLWLLSTAQDVATIQACLVAVGDAAASPDDGRTADARRVDAMVDLCAEVLDSGQWRGTALPTRQRRRPHVQVTVPITALLDPATTAGQSAELHGYGPITAAQAAQITADATLRRLVCDPLTGALLDYGRTTYHPPAALADHVLVRDQTCRLPGCRQPAQRCELDHVEPFRPGHDTGGTTSATNLCLVCKHHHRAKDGGEFLLRRTADGYDWTSPLGRRYRQPPTRLWEPPPEHPPERPASVFTADPPDRPIRDDDPPPF</sequence>
<dbReference type="InParanoid" id="C8XHN6"/>
<dbReference type="STRING" id="479431.Namu_4047"/>
<keyword evidence="3" id="KW-0378">Hydrolase</keyword>
<feature type="region of interest" description="Disordered" evidence="1">
    <location>
        <begin position="469"/>
        <end position="516"/>
    </location>
</feature>
<keyword evidence="4" id="KW-1185">Reference proteome</keyword>
<evidence type="ECO:0000259" key="2">
    <source>
        <dbReference type="Pfam" id="PF02720"/>
    </source>
</evidence>
<dbReference type="Proteomes" id="UP000002218">
    <property type="component" value="Chromosome"/>
</dbReference>
<dbReference type="EMBL" id="CP001737">
    <property type="protein sequence ID" value="ACV80339.1"/>
    <property type="molecule type" value="Genomic_DNA"/>
</dbReference>
<dbReference type="CDD" id="cd00085">
    <property type="entry name" value="HNHc"/>
    <property type="match status" value="1"/>
</dbReference>
<reference evidence="4" key="1">
    <citation type="submission" date="2009-09" db="EMBL/GenBank/DDBJ databases">
        <title>The complete genome of Nakamurella multipartita DSM 44233.</title>
        <authorList>
            <consortium name="US DOE Joint Genome Institute (JGI-PGF)"/>
            <person name="Lucas S."/>
            <person name="Copeland A."/>
            <person name="Lapidus A."/>
            <person name="Glavina del Rio T."/>
            <person name="Dalin E."/>
            <person name="Tice H."/>
            <person name="Bruce D."/>
            <person name="Goodwin L."/>
            <person name="Pitluck S."/>
            <person name="Kyrpides N."/>
            <person name="Mavromatis K."/>
            <person name="Ivanova N."/>
            <person name="Ovchinnikova G."/>
            <person name="Sims D."/>
            <person name="Meincke L."/>
            <person name="Brettin T."/>
            <person name="Detter J.C."/>
            <person name="Han C."/>
            <person name="Larimer F."/>
            <person name="Land M."/>
            <person name="Hauser L."/>
            <person name="Markowitz V."/>
            <person name="Cheng J.-F."/>
            <person name="Hugenholtz P."/>
            <person name="Woyke T."/>
            <person name="Wu D."/>
            <person name="Klenk H.-P."/>
            <person name="Eisen J.A."/>
        </authorList>
    </citation>
    <scope>NUCLEOTIDE SEQUENCE [LARGE SCALE GENOMIC DNA]</scope>
    <source>
        <strain evidence="4">ATCC 700099 / DSM 44233 / CIP 104796 / JCM 9543 / NBRC 105858 / Y-104</strain>
    </source>
</reference>
<dbReference type="RefSeq" id="WP_015749164.1">
    <property type="nucleotide sequence ID" value="NC_013235.1"/>
</dbReference>
<evidence type="ECO:0000313" key="3">
    <source>
        <dbReference type="EMBL" id="ACV80339.1"/>
    </source>
</evidence>
<feature type="compositionally biased region" description="Basic and acidic residues" evidence="1">
    <location>
        <begin position="503"/>
        <end position="516"/>
    </location>
</feature>
<organism evidence="3 4">
    <name type="scientific">Nakamurella multipartita (strain ATCC 700099 / DSM 44233 / CIP 104796 / JCM 9543 / NBRC 105858 / Y-104)</name>
    <name type="common">Microsphaera multipartita</name>
    <dbReference type="NCBI Taxonomy" id="479431"/>
    <lineage>
        <taxon>Bacteria</taxon>
        <taxon>Bacillati</taxon>
        <taxon>Actinomycetota</taxon>
        <taxon>Actinomycetes</taxon>
        <taxon>Nakamurellales</taxon>
        <taxon>Nakamurellaceae</taxon>
        <taxon>Nakamurella</taxon>
    </lineage>
</organism>
<dbReference type="AlphaFoldDB" id="C8XHN6"/>
<evidence type="ECO:0000313" key="4">
    <source>
        <dbReference type="Proteomes" id="UP000002218"/>
    </source>
</evidence>
<keyword evidence="3" id="KW-0540">Nuclease</keyword>